<evidence type="ECO:0000256" key="9">
    <source>
        <dbReference type="PROSITE-ProRule" id="PRU00108"/>
    </source>
</evidence>
<dbReference type="GO" id="GO:0005634">
    <property type="term" value="C:nucleus"/>
    <property type="evidence" value="ECO:0007669"/>
    <property type="project" value="UniProtKB-SubCell"/>
</dbReference>
<evidence type="ECO:0000256" key="8">
    <source>
        <dbReference type="ARBA" id="ARBA00023242"/>
    </source>
</evidence>
<evidence type="ECO:0000256" key="3">
    <source>
        <dbReference type="ARBA" id="ARBA00023015"/>
    </source>
</evidence>
<evidence type="ECO:0000256" key="7">
    <source>
        <dbReference type="ARBA" id="ARBA00023163"/>
    </source>
</evidence>
<dbReference type="PROSITE" id="PS50071">
    <property type="entry name" value="HOMEOBOX_2"/>
    <property type="match status" value="1"/>
</dbReference>
<evidence type="ECO:0000256" key="2">
    <source>
        <dbReference type="ARBA" id="ARBA00006789"/>
    </source>
</evidence>
<evidence type="ECO:0000313" key="15">
    <source>
        <dbReference type="EMBL" id="EPS57394.1"/>
    </source>
</evidence>
<feature type="domain" description="START" evidence="14">
    <location>
        <begin position="220"/>
        <end position="328"/>
    </location>
</feature>
<dbReference type="InterPro" id="IPR001356">
    <property type="entry name" value="HD"/>
</dbReference>
<reference evidence="15 16" key="1">
    <citation type="journal article" date="2013" name="BMC Genomics">
        <title>The miniature genome of a carnivorous plant Genlisea aurea contains a low number of genes and short non-coding sequences.</title>
        <authorList>
            <person name="Leushkin E.V."/>
            <person name="Sutormin R.A."/>
            <person name="Nabieva E.R."/>
            <person name="Penin A.A."/>
            <person name="Kondrashov A.S."/>
            <person name="Logacheva M.D."/>
        </authorList>
    </citation>
    <scope>NUCLEOTIDE SEQUENCE [LARGE SCALE GENOMIC DNA]</scope>
</reference>
<dbReference type="PANTHER" id="PTHR45654">
    <property type="entry name" value="HOMEOBOX-LEUCINE ZIPPER PROTEIN MERISTEM L1"/>
    <property type="match status" value="1"/>
</dbReference>
<keyword evidence="6 9" id="KW-0371">Homeobox</keyword>
<dbReference type="GO" id="GO:0003677">
    <property type="term" value="F:DNA binding"/>
    <property type="evidence" value="ECO:0007669"/>
    <property type="project" value="UniProtKB-UniRule"/>
</dbReference>
<dbReference type="Proteomes" id="UP000015453">
    <property type="component" value="Unassembled WGS sequence"/>
</dbReference>
<dbReference type="Pfam" id="PF00046">
    <property type="entry name" value="Homeodomain"/>
    <property type="match status" value="1"/>
</dbReference>
<feature type="domain" description="Homeobox" evidence="13">
    <location>
        <begin position="27"/>
        <end position="87"/>
    </location>
</feature>
<dbReference type="SUPFAM" id="SSF46689">
    <property type="entry name" value="Homeodomain-like"/>
    <property type="match status" value="1"/>
</dbReference>
<dbReference type="FunFam" id="1.10.10.60:FF:000229">
    <property type="entry name" value="Homeobox-leucine zipper protein HDG1"/>
    <property type="match status" value="1"/>
</dbReference>
<feature type="region of interest" description="Disordered" evidence="12">
    <location>
        <begin position="1"/>
        <end position="38"/>
    </location>
</feature>
<dbReference type="PANTHER" id="PTHR45654:SF1">
    <property type="entry name" value="HOMEOBOX-LEUCINE ZIPPER PROTEIN HDG11"/>
    <property type="match status" value="1"/>
</dbReference>
<keyword evidence="3" id="KW-0805">Transcription regulation</keyword>
<evidence type="ECO:0000256" key="5">
    <source>
        <dbReference type="ARBA" id="ARBA00023125"/>
    </source>
</evidence>
<organism evidence="15 16">
    <name type="scientific">Genlisea aurea</name>
    <dbReference type="NCBI Taxonomy" id="192259"/>
    <lineage>
        <taxon>Eukaryota</taxon>
        <taxon>Viridiplantae</taxon>
        <taxon>Streptophyta</taxon>
        <taxon>Embryophyta</taxon>
        <taxon>Tracheophyta</taxon>
        <taxon>Spermatophyta</taxon>
        <taxon>Magnoliopsida</taxon>
        <taxon>eudicotyledons</taxon>
        <taxon>Gunneridae</taxon>
        <taxon>Pentapetalae</taxon>
        <taxon>asterids</taxon>
        <taxon>lamiids</taxon>
        <taxon>Lamiales</taxon>
        <taxon>Lentibulariaceae</taxon>
        <taxon>Genlisea</taxon>
    </lineage>
</organism>
<keyword evidence="5 9" id="KW-0238">DNA-binding</keyword>
<dbReference type="OrthoDB" id="5973733at2759"/>
<dbReference type="CDD" id="cd00086">
    <property type="entry name" value="homeodomain"/>
    <property type="match status" value="1"/>
</dbReference>
<dbReference type="InterPro" id="IPR042160">
    <property type="entry name" value="HD-Zip_IV"/>
</dbReference>
<feature type="coiled-coil region" evidence="11">
    <location>
        <begin position="135"/>
        <end position="162"/>
    </location>
</feature>
<evidence type="ECO:0000259" key="13">
    <source>
        <dbReference type="PROSITE" id="PS50071"/>
    </source>
</evidence>
<dbReference type="Pfam" id="PF01852">
    <property type="entry name" value="START"/>
    <property type="match status" value="1"/>
</dbReference>
<dbReference type="PROSITE" id="PS50848">
    <property type="entry name" value="START"/>
    <property type="match status" value="1"/>
</dbReference>
<feature type="compositionally biased region" description="Gly residues" evidence="12">
    <location>
        <begin position="1"/>
        <end position="17"/>
    </location>
</feature>
<dbReference type="GO" id="GO:0000981">
    <property type="term" value="F:DNA-binding transcription factor activity, RNA polymerase II-specific"/>
    <property type="evidence" value="ECO:0007669"/>
    <property type="project" value="InterPro"/>
</dbReference>
<accession>S8BSP9</accession>
<dbReference type="InterPro" id="IPR009057">
    <property type="entry name" value="Homeodomain-like_sf"/>
</dbReference>
<evidence type="ECO:0000259" key="14">
    <source>
        <dbReference type="PROSITE" id="PS50848"/>
    </source>
</evidence>
<name>S8BSP9_9LAMI</name>
<evidence type="ECO:0000256" key="11">
    <source>
        <dbReference type="SAM" id="Coils"/>
    </source>
</evidence>
<feature type="DNA-binding region" description="Homeobox" evidence="9">
    <location>
        <begin position="29"/>
        <end position="88"/>
    </location>
</feature>
<comment type="similarity">
    <text evidence="2">Belongs to the HD-ZIP homeobox family. Class IV subfamily.</text>
</comment>
<dbReference type="Gene3D" id="1.10.10.60">
    <property type="entry name" value="Homeodomain-like"/>
    <property type="match status" value="1"/>
</dbReference>
<keyword evidence="7" id="KW-0804">Transcription</keyword>
<dbReference type="GO" id="GO:0008289">
    <property type="term" value="F:lipid binding"/>
    <property type="evidence" value="ECO:0007669"/>
    <property type="project" value="InterPro"/>
</dbReference>
<dbReference type="SUPFAM" id="SSF55961">
    <property type="entry name" value="Bet v1-like"/>
    <property type="match status" value="1"/>
</dbReference>
<keyword evidence="4 11" id="KW-0175">Coiled coil</keyword>
<comment type="caution">
    <text evidence="15">The sequence shown here is derived from an EMBL/GenBank/DDBJ whole genome shotgun (WGS) entry which is preliminary data.</text>
</comment>
<dbReference type="InterPro" id="IPR002913">
    <property type="entry name" value="START_lipid-bd_dom"/>
</dbReference>
<evidence type="ECO:0000256" key="10">
    <source>
        <dbReference type="RuleBase" id="RU000682"/>
    </source>
</evidence>
<dbReference type="PROSITE" id="PS00027">
    <property type="entry name" value="HOMEOBOX_1"/>
    <property type="match status" value="1"/>
</dbReference>
<evidence type="ECO:0000256" key="12">
    <source>
        <dbReference type="SAM" id="MobiDB-lite"/>
    </source>
</evidence>
<evidence type="ECO:0000256" key="1">
    <source>
        <dbReference type="ARBA" id="ARBA00004123"/>
    </source>
</evidence>
<evidence type="ECO:0000313" key="16">
    <source>
        <dbReference type="Proteomes" id="UP000015453"/>
    </source>
</evidence>
<protein>
    <recommendedName>
        <fullName evidence="17">Homeobox domain-containing protein</fullName>
    </recommendedName>
</protein>
<feature type="non-terminal residue" evidence="15">
    <location>
        <position position="328"/>
    </location>
</feature>
<proteinExistence type="inferred from homology"/>
<evidence type="ECO:0000256" key="6">
    <source>
        <dbReference type="ARBA" id="ARBA00023155"/>
    </source>
</evidence>
<evidence type="ECO:0008006" key="17">
    <source>
        <dbReference type="Google" id="ProtNLM"/>
    </source>
</evidence>
<sequence length="328" mass="36694">MEFSGGGGGGGGGGSVGGDNQDVSDPHQRKKKYHRHTADQIQRLEQMFRDCPHPDEKTRSLLSRELGLHPRQVKFWFQNRRTQIKAQHERADNCALRAENDKIRCENIAIREALKNIICPTCGGPPVTEDSYFDEQKLRMENAQLKQELDRLSSVAAKYMGRPISQLPPMQSLHFSSLDLSMATSFNGHGISGPSLDLDLLPGSSSSVVTDLPFPPMSLSEVDKSIMAEYASRALEELIRVMQNNEPLWIASENREMLNLETYDRMFPRPNKNPNLRSEASRDSGVVLMNGLALVDTFMDANKWMELFPTIVSRARTMEVISSGQSGT</sequence>
<gene>
    <name evidence="15" type="ORF">M569_17424</name>
</gene>
<keyword evidence="8 9" id="KW-0539">Nucleus</keyword>
<comment type="subcellular location">
    <subcellularLocation>
        <location evidence="1 9 10">Nucleus</location>
    </subcellularLocation>
</comment>
<keyword evidence="16" id="KW-1185">Reference proteome</keyword>
<dbReference type="SMART" id="SM00389">
    <property type="entry name" value="HOX"/>
    <property type="match status" value="1"/>
</dbReference>
<evidence type="ECO:0000256" key="4">
    <source>
        <dbReference type="ARBA" id="ARBA00023054"/>
    </source>
</evidence>
<dbReference type="InterPro" id="IPR017970">
    <property type="entry name" value="Homeobox_CS"/>
</dbReference>
<dbReference type="AlphaFoldDB" id="S8BSP9"/>
<dbReference type="EMBL" id="AUSU01010276">
    <property type="protein sequence ID" value="EPS57394.1"/>
    <property type="molecule type" value="Genomic_DNA"/>
</dbReference>